<dbReference type="InterPro" id="IPR030392">
    <property type="entry name" value="S74_ICA"/>
</dbReference>
<protein>
    <submittedName>
        <fullName evidence="2">Tail fiber domain-containing protein</fullName>
    </submittedName>
</protein>
<dbReference type="Gene3D" id="1.10.10.10">
    <property type="entry name" value="Winged helix-like DNA-binding domain superfamily/Winged helix DNA-binding domain"/>
    <property type="match status" value="1"/>
</dbReference>
<evidence type="ECO:0000313" key="3">
    <source>
        <dbReference type="Proteomes" id="UP001302652"/>
    </source>
</evidence>
<dbReference type="RefSeq" id="WP_317021866.1">
    <property type="nucleotide sequence ID" value="NZ_CP136513.1"/>
</dbReference>
<proteinExistence type="predicted"/>
<dbReference type="Pfam" id="PF13884">
    <property type="entry name" value="Peptidase_S74"/>
    <property type="match status" value="1"/>
</dbReference>
<name>A0ABZ0ET84_9BURK</name>
<dbReference type="InterPro" id="IPR036388">
    <property type="entry name" value="WH-like_DNA-bd_sf"/>
</dbReference>
<reference evidence="2 3" key="1">
    <citation type="submission" date="2023-10" db="EMBL/GenBank/DDBJ databases">
        <title>Surface-active antibiotics is a multifunctional adaptation for post-fire microbes.</title>
        <authorList>
            <person name="Liu M.D."/>
            <person name="Du Y."/>
            <person name="Koupaei S.K."/>
            <person name="Kim N.R."/>
            <person name="Zhang W."/>
            <person name="Traxler M.F."/>
        </authorList>
    </citation>
    <scope>NUCLEOTIDE SEQUENCE [LARGE SCALE GENOMIC DNA]</scope>
    <source>
        <strain evidence="2 3">F3</strain>
    </source>
</reference>
<organism evidence="2 3">
    <name type="scientific">Paraburkholderia kirstenboschensis</name>
    <dbReference type="NCBI Taxonomy" id="1245436"/>
    <lineage>
        <taxon>Bacteria</taxon>
        <taxon>Pseudomonadati</taxon>
        <taxon>Pseudomonadota</taxon>
        <taxon>Betaproteobacteria</taxon>
        <taxon>Burkholderiales</taxon>
        <taxon>Burkholderiaceae</taxon>
        <taxon>Paraburkholderia</taxon>
    </lineage>
</organism>
<accession>A0ABZ0ET84</accession>
<sequence>MTSLQKVVLGTAPTGTDGDAVRTAFTKINSNVDVFNSQAALASATGITSAQALTVAHVGKRINIALASAGVINLPAASACGADNVLLLRNIGATVVTLAITAGSGDTVALSKLNPGESALMDTDGIHAWNVITRGRSNSDNEVVNGNCTVGGSETVGGNLSVTGTLTQTGLATLTGGASFGASSQATISSAGAYSGTGLTLTGAQARIVGDFSSGGKNQTLLQTSAANGGTTVGAIPNGTGSTAGFYSWNAADPTNAKFLAMYTSGAGSYIYSGGAGSSINTGNPLYFFVASQSTFAMMVDPSGNVNIGPSQTSITPGLTVSSSANYASLAIRNNLAPAGKYWLVGPNAANNIVVFNQGAGGCYIVDGSTSWAGQSDSRLKNVRSSLTGVLDAVISISTVRYTWKSDDDHAEALGEANDSRVHIGVIAQDVQAHFPEIVDVVDPEKGYIGVQYPQLATVAIAAIKELKGQLDAALARIAVLEAK</sequence>
<keyword evidence="3" id="KW-1185">Reference proteome</keyword>
<gene>
    <name evidence="2" type="ORF">RW095_26915</name>
</gene>
<feature type="domain" description="Peptidase S74" evidence="1">
    <location>
        <begin position="376"/>
        <end position="478"/>
    </location>
</feature>
<evidence type="ECO:0000259" key="1">
    <source>
        <dbReference type="PROSITE" id="PS51688"/>
    </source>
</evidence>
<dbReference type="PROSITE" id="PS51688">
    <property type="entry name" value="ICA"/>
    <property type="match status" value="1"/>
</dbReference>
<evidence type="ECO:0000313" key="2">
    <source>
        <dbReference type="EMBL" id="WOD19844.1"/>
    </source>
</evidence>
<dbReference type="EMBL" id="CP136513">
    <property type="protein sequence ID" value="WOD19844.1"/>
    <property type="molecule type" value="Genomic_DNA"/>
</dbReference>
<dbReference type="Proteomes" id="UP001302652">
    <property type="component" value="Chromosome 1"/>
</dbReference>